<dbReference type="InterPro" id="IPR029068">
    <property type="entry name" value="Glyas_Bleomycin-R_OHBP_Dase"/>
</dbReference>
<accession>A0A2M9CQ33</accession>
<reference evidence="2 3" key="1">
    <citation type="submission" date="2017-11" db="EMBL/GenBank/DDBJ databases">
        <title>Genomic Encyclopedia of Archaeal and Bacterial Type Strains, Phase II (KMG-II): From Individual Species to Whole Genera.</title>
        <authorList>
            <person name="Goeker M."/>
        </authorList>
    </citation>
    <scope>NUCLEOTIDE SEQUENCE [LARGE SCALE GENOMIC DNA]</scope>
    <source>
        <strain evidence="2 3">DSM 25478</strain>
    </source>
</reference>
<evidence type="ECO:0000313" key="3">
    <source>
        <dbReference type="Proteomes" id="UP000231693"/>
    </source>
</evidence>
<dbReference type="AlphaFoldDB" id="A0A2M9CQ33"/>
<protein>
    <recommendedName>
        <fullName evidence="1">VOC domain-containing protein</fullName>
    </recommendedName>
</protein>
<keyword evidence="3" id="KW-1185">Reference proteome</keyword>
<organism evidence="2 3">
    <name type="scientific">Sediminihabitans luteus</name>
    <dbReference type="NCBI Taxonomy" id="1138585"/>
    <lineage>
        <taxon>Bacteria</taxon>
        <taxon>Bacillati</taxon>
        <taxon>Actinomycetota</taxon>
        <taxon>Actinomycetes</taxon>
        <taxon>Micrococcales</taxon>
        <taxon>Cellulomonadaceae</taxon>
        <taxon>Sediminihabitans</taxon>
    </lineage>
</organism>
<dbReference type="EMBL" id="PGFE01000002">
    <property type="protein sequence ID" value="PJJ73941.1"/>
    <property type="molecule type" value="Genomic_DNA"/>
</dbReference>
<name>A0A2M9CQ33_9CELL</name>
<dbReference type="Gene3D" id="3.10.180.10">
    <property type="entry name" value="2,3-Dihydroxybiphenyl 1,2-Dioxygenase, domain 1"/>
    <property type="match status" value="1"/>
</dbReference>
<dbReference type="Pfam" id="PF18029">
    <property type="entry name" value="Glyoxalase_6"/>
    <property type="match status" value="1"/>
</dbReference>
<dbReference type="RefSeq" id="WP_100422627.1">
    <property type="nucleotide sequence ID" value="NZ_BOOX01000002.1"/>
</dbReference>
<dbReference type="OrthoDB" id="15077at2"/>
<dbReference type="PANTHER" id="PTHR35908:SF1">
    <property type="entry name" value="CONSERVED PROTEIN"/>
    <property type="match status" value="1"/>
</dbReference>
<dbReference type="InterPro" id="IPR037523">
    <property type="entry name" value="VOC_core"/>
</dbReference>
<sequence length="129" mass="13761">MTIRPSMVTVDSTAPTPLARWWAEQTGGTLTDEFDGFFLTVSPPEGVAAPVLGFQMVDAPTPGKNRLHVDFELAGERTDLDAEVERLVSAGAGLVAPHSVPGYRWVVLSDPQGNQFCVGARDAGVTDYS</sequence>
<dbReference type="SUPFAM" id="SSF54593">
    <property type="entry name" value="Glyoxalase/Bleomycin resistance protein/Dihydroxybiphenyl dioxygenase"/>
    <property type="match status" value="1"/>
</dbReference>
<gene>
    <name evidence="2" type="ORF">CLV28_1425</name>
</gene>
<dbReference type="PANTHER" id="PTHR35908">
    <property type="entry name" value="HYPOTHETICAL FUSION PROTEIN"/>
    <property type="match status" value="1"/>
</dbReference>
<feature type="domain" description="VOC" evidence="1">
    <location>
        <begin position="4"/>
        <end position="121"/>
    </location>
</feature>
<evidence type="ECO:0000259" key="1">
    <source>
        <dbReference type="PROSITE" id="PS51819"/>
    </source>
</evidence>
<dbReference type="Proteomes" id="UP000231693">
    <property type="component" value="Unassembled WGS sequence"/>
</dbReference>
<evidence type="ECO:0000313" key="2">
    <source>
        <dbReference type="EMBL" id="PJJ73941.1"/>
    </source>
</evidence>
<comment type="caution">
    <text evidence="2">The sequence shown here is derived from an EMBL/GenBank/DDBJ whole genome shotgun (WGS) entry which is preliminary data.</text>
</comment>
<dbReference type="PROSITE" id="PS51819">
    <property type="entry name" value="VOC"/>
    <property type="match status" value="1"/>
</dbReference>
<proteinExistence type="predicted"/>
<dbReference type="InterPro" id="IPR041581">
    <property type="entry name" value="Glyoxalase_6"/>
</dbReference>